<dbReference type="PROSITE" id="PS50208">
    <property type="entry name" value="CASPASE_P20"/>
    <property type="match status" value="1"/>
</dbReference>
<comment type="caution">
    <text evidence="3">The sequence shown here is derived from an EMBL/GenBank/DDBJ whole genome shotgun (WGS) entry which is preliminary data.</text>
</comment>
<gene>
    <name evidence="3" type="ORF">PACLA_8A088368</name>
</gene>
<feature type="compositionally biased region" description="Basic and acidic residues" evidence="2">
    <location>
        <begin position="110"/>
        <end position="127"/>
    </location>
</feature>
<dbReference type="PANTHER" id="PTHR10454">
    <property type="entry name" value="CASPASE"/>
    <property type="match status" value="1"/>
</dbReference>
<feature type="non-terminal residue" evidence="3">
    <location>
        <position position="1"/>
    </location>
</feature>
<dbReference type="EMBL" id="CACRXK020002849">
    <property type="protein sequence ID" value="CAB3996336.1"/>
    <property type="molecule type" value="Genomic_DNA"/>
</dbReference>
<feature type="compositionally biased region" description="Basic and acidic residues" evidence="2">
    <location>
        <begin position="147"/>
        <end position="156"/>
    </location>
</feature>
<dbReference type="AlphaFoldDB" id="A0A7D9DWX4"/>
<dbReference type="Proteomes" id="UP001152795">
    <property type="component" value="Unassembled WGS sequence"/>
</dbReference>
<dbReference type="OrthoDB" id="6116485at2759"/>
<accession>A0A7D9DWX4</accession>
<dbReference type="SMART" id="SM00115">
    <property type="entry name" value="CASc"/>
    <property type="match status" value="1"/>
</dbReference>
<organism evidence="3 4">
    <name type="scientific">Paramuricea clavata</name>
    <name type="common">Red gorgonian</name>
    <name type="synonym">Violescent sea-whip</name>
    <dbReference type="NCBI Taxonomy" id="317549"/>
    <lineage>
        <taxon>Eukaryota</taxon>
        <taxon>Metazoa</taxon>
        <taxon>Cnidaria</taxon>
        <taxon>Anthozoa</taxon>
        <taxon>Octocorallia</taxon>
        <taxon>Malacalcyonacea</taxon>
        <taxon>Plexauridae</taxon>
        <taxon>Paramuricea</taxon>
    </lineage>
</organism>
<name>A0A7D9DWX4_PARCT</name>
<comment type="similarity">
    <text evidence="1">Belongs to the peptidase C14A family.</text>
</comment>
<dbReference type="Pfam" id="PF00656">
    <property type="entry name" value="Peptidase_C14"/>
    <property type="match status" value="1"/>
</dbReference>
<dbReference type="InterPro" id="IPR011600">
    <property type="entry name" value="Pept_C14_caspase"/>
</dbReference>
<keyword evidence="4" id="KW-1185">Reference proteome</keyword>
<dbReference type="PROSITE" id="PS01121">
    <property type="entry name" value="CASPASE_HIS"/>
    <property type="match status" value="1"/>
</dbReference>
<dbReference type="PRINTS" id="PR00376">
    <property type="entry name" value="IL1BCENZYME"/>
</dbReference>
<dbReference type="InterPro" id="IPR001309">
    <property type="entry name" value="Pept_C14_p20"/>
</dbReference>
<dbReference type="SUPFAM" id="SSF52129">
    <property type="entry name" value="Caspase-like"/>
    <property type="match status" value="1"/>
</dbReference>
<dbReference type="SMART" id="SM00114">
    <property type="entry name" value="CARD"/>
    <property type="match status" value="1"/>
</dbReference>
<evidence type="ECO:0000313" key="3">
    <source>
        <dbReference type="EMBL" id="CAB3996336.1"/>
    </source>
</evidence>
<dbReference type="SUPFAM" id="SSF47986">
    <property type="entry name" value="DEATH domain"/>
    <property type="match status" value="1"/>
</dbReference>
<feature type="region of interest" description="Disordered" evidence="2">
    <location>
        <begin position="85"/>
        <end position="173"/>
    </location>
</feature>
<dbReference type="GO" id="GO:0006508">
    <property type="term" value="P:proteolysis"/>
    <property type="evidence" value="ECO:0007669"/>
    <property type="project" value="InterPro"/>
</dbReference>
<dbReference type="InterPro" id="IPR001315">
    <property type="entry name" value="CARD"/>
</dbReference>
<reference evidence="3" key="1">
    <citation type="submission" date="2020-04" db="EMBL/GenBank/DDBJ databases">
        <authorList>
            <person name="Alioto T."/>
            <person name="Alioto T."/>
            <person name="Gomez Garrido J."/>
        </authorList>
    </citation>
    <scope>NUCLEOTIDE SEQUENCE</scope>
    <source>
        <strain evidence="3">A484AB</strain>
    </source>
</reference>
<evidence type="ECO:0000256" key="2">
    <source>
        <dbReference type="SAM" id="MobiDB-lite"/>
    </source>
</evidence>
<sequence>MDDSHRKLLREKRMDLARDLDVDTATSFLYSKSILSENDRDEILALKTPQAKSEKLLDFLPKRGPEAFGAFVQFLDEKQPFLSGFLKPSHASSQERKQPVDNLDAPSRPVPDKKPASESSDDLKPQETSDTSSALKTGTAETEEDGADSKKPKEEGSIDEGDGSTNSRLTLKHSTYKDGITPDFMYPMSRRPRGHAFIINNKNFLYSSGMQKYPRNGTDVDAEALHKLFNALEFETVVYHNKTSKDMMNIFDHYAAMDHTNYDCIICVILTHGEEGLIYSTDGQIKLKELTTKFRCENLHGKPKLFFFQACQ</sequence>
<dbReference type="Pfam" id="PF00619">
    <property type="entry name" value="CARD"/>
    <property type="match status" value="1"/>
</dbReference>
<dbReference type="GO" id="GO:0042981">
    <property type="term" value="P:regulation of apoptotic process"/>
    <property type="evidence" value="ECO:0007669"/>
    <property type="project" value="InterPro"/>
</dbReference>
<dbReference type="CDD" id="cd01671">
    <property type="entry name" value="CARD"/>
    <property type="match status" value="1"/>
</dbReference>
<feature type="compositionally biased region" description="Polar residues" evidence="2">
    <location>
        <begin position="128"/>
        <end position="140"/>
    </location>
</feature>
<dbReference type="Gene3D" id="1.10.533.10">
    <property type="entry name" value="Death Domain, Fas"/>
    <property type="match status" value="1"/>
</dbReference>
<dbReference type="InterPro" id="IPR002398">
    <property type="entry name" value="Pept_C14"/>
</dbReference>
<dbReference type="InterPro" id="IPR015917">
    <property type="entry name" value="Pept_C14A"/>
</dbReference>
<evidence type="ECO:0000313" key="4">
    <source>
        <dbReference type="Proteomes" id="UP001152795"/>
    </source>
</evidence>
<dbReference type="PROSITE" id="PS50209">
    <property type="entry name" value="CARD"/>
    <property type="match status" value="1"/>
</dbReference>
<evidence type="ECO:0000256" key="1">
    <source>
        <dbReference type="ARBA" id="ARBA00010134"/>
    </source>
</evidence>
<dbReference type="InterPro" id="IPR016129">
    <property type="entry name" value="Caspase_his_AS"/>
</dbReference>
<proteinExistence type="inferred from homology"/>
<dbReference type="GO" id="GO:0004197">
    <property type="term" value="F:cysteine-type endopeptidase activity"/>
    <property type="evidence" value="ECO:0007669"/>
    <property type="project" value="InterPro"/>
</dbReference>
<feature type="compositionally biased region" description="Polar residues" evidence="2">
    <location>
        <begin position="163"/>
        <end position="173"/>
    </location>
</feature>
<dbReference type="InterPro" id="IPR011029">
    <property type="entry name" value="DEATH-like_dom_sf"/>
</dbReference>
<dbReference type="PANTHER" id="PTHR10454:SF210">
    <property type="entry name" value="CASPASE-2"/>
    <property type="match status" value="1"/>
</dbReference>
<dbReference type="InterPro" id="IPR029030">
    <property type="entry name" value="Caspase-like_dom_sf"/>
</dbReference>
<dbReference type="Gene3D" id="3.40.50.1460">
    <property type="match status" value="1"/>
</dbReference>
<protein>
    <submittedName>
        <fullName evidence="3">Caspase-3-like</fullName>
    </submittedName>
</protein>